<dbReference type="HOGENOM" id="CLU_135441_1_0_4"/>
<accession>A0A0B6S9R5</accession>
<dbReference type="EMBL" id="CP002581">
    <property type="protein sequence ID" value="AJK48996.1"/>
    <property type="molecule type" value="Genomic_DNA"/>
</dbReference>
<reference evidence="2 3" key="2">
    <citation type="journal article" date="2016" name="Appl. Microbiol. Biotechnol.">
        <title>Mutations improving production and secretion of extracellular lipase by Burkholderia glumae PG1.</title>
        <authorList>
            <person name="Knapp A."/>
            <person name="Voget S."/>
            <person name="Gao R."/>
            <person name="Zaburannyi N."/>
            <person name="Krysciak D."/>
            <person name="Breuer M."/>
            <person name="Hauer B."/>
            <person name="Streit W.R."/>
            <person name="Muller R."/>
            <person name="Daniel R."/>
            <person name="Jaeger K.E."/>
        </authorList>
    </citation>
    <scope>NUCLEOTIDE SEQUENCE [LARGE SCALE GENOMIC DNA]</scope>
    <source>
        <strain evidence="2 3">PG1</strain>
    </source>
</reference>
<feature type="signal peptide" evidence="1">
    <location>
        <begin position="1"/>
        <end position="24"/>
    </location>
</feature>
<evidence type="ECO:0008006" key="4">
    <source>
        <dbReference type="Google" id="ProtNLM"/>
    </source>
</evidence>
<protein>
    <recommendedName>
        <fullName evidence="4">Lipoprotein</fullName>
    </recommendedName>
</protein>
<keyword evidence="1" id="KW-0732">Signal</keyword>
<keyword evidence="3" id="KW-1185">Reference proteome</keyword>
<dbReference type="OrthoDB" id="8757135at2"/>
<evidence type="ECO:0000313" key="3">
    <source>
        <dbReference type="Proteomes" id="UP000031838"/>
    </source>
</evidence>
<evidence type="ECO:0000256" key="1">
    <source>
        <dbReference type="SAM" id="SignalP"/>
    </source>
</evidence>
<sequence>MISFRFTIASGVVWIVLAAGFAGAAEPARAARPVPEFDNFPVAQAWHGNVAPTVLQSEQDHRFAARLRELSGKKPNFAGHYALSSWGCGAACVMAVAVDVTTGDTVWLPFTVCCWDAGVREPVAYRQDSKLVIVRGSRDETGNGIYYYLFDQHRFTLLRGEEQPVKKSGH</sequence>
<name>A0A0B6S9R5_BURPL</name>
<reference evidence="3" key="1">
    <citation type="submission" date="2011-03" db="EMBL/GenBank/DDBJ databases">
        <authorList>
            <person name="Voget S."/>
            <person name="Streit W.R."/>
            <person name="Jaeger K.E."/>
            <person name="Daniel R."/>
        </authorList>
    </citation>
    <scope>NUCLEOTIDE SEQUENCE [LARGE SCALE GENOMIC DNA]</scope>
    <source>
        <strain evidence="3">PG1</strain>
    </source>
</reference>
<dbReference type="KEGG" id="bgp:BGL_2c09180"/>
<dbReference type="Proteomes" id="UP000031838">
    <property type="component" value="Chromosome 2"/>
</dbReference>
<gene>
    <name evidence="2" type="ORF">BGL_2c09180</name>
</gene>
<organism evidence="2 3">
    <name type="scientific">Burkholderia plantarii</name>
    <dbReference type="NCBI Taxonomy" id="41899"/>
    <lineage>
        <taxon>Bacteria</taxon>
        <taxon>Pseudomonadati</taxon>
        <taxon>Pseudomonadota</taxon>
        <taxon>Betaproteobacteria</taxon>
        <taxon>Burkholderiales</taxon>
        <taxon>Burkholderiaceae</taxon>
        <taxon>Burkholderia</taxon>
    </lineage>
</organism>
<dbReference type="KEGG" id="bpla:bpln_2g10080"/>
<dbReference type="AlphaFoldDB" id="A0A0B6S9R5"/>
<dbReference type="RefSeq" id="WP_042627534.1">
    <property type="nucleotide sequence ID" value="NZ_BSTO01000029.1"/>
</dbReference>
<proteinExistence type="predicted"/>
<evidence type="ECO:0000313" key="2">
    <source>
        <dbReference type="EMBL" id="AJK48996.1"/>
    </source>
</evidence>
<feature type="chain" id="PRO_5002110403" description="Lipoprotein" evidence="1">
    <location>
        <begin position="25"/>
        <end position="170"/>
    </location>
</feature>